<dbReference type="InterPro" id="IPR046070">
    <property type="entry name" value="DUF6029"/>
</dbReference>
<name>A0A383CVT7_9ZZZZ</name>
<dbReference type="AlphaFoldDB" id="A0A383CVT7"/>
<protein>
    <recommendedName>
        <fullName evidence="2">Alginate export domain-containing protein</fullName>
    </recommendedName>
</protein>
<dbReference type="Pfam" id="PF19494">
    <property type="entry name" value="DUF6029"/>
    <property type="match status" value="1"/>
</dbReference>
<evidence type="ECO:0000313" key="1">
    <source>
        <dbReference type="EMBL" id="SVE36150.1"/>
    </source>
</evidence>
<feature type="non-terminal residue" evidence="1">
    <location>
        <position position="194"/>
    </location>
</feature>
<gene>
    <name evidence="1" type="ORF">METZ01_LOCUS489004</name>
</gene>
<dbReference type="EMBL" id="UINC01212012">
    <property type="protein sequence ID" value="SVE36150.1"/>
    <property type="molecule type" value="Genomic_DNA"/>
</dbReference>
<sequence length="194" mass="22399">MNNIYALLIYISFTFLYGSIQVSQESNLAFGKLLNTPFPNNSIDSLTTDYKINENLINIGYSNNHLNIFAQLEYSDPPVFGETKISTNNFLNSYHLEYLNKKFHLKLGNIYSTYTRGLMFNTYQDQSTDFDNSLLGLDIIYNHSEQIKLYTILGSDTYEFRTKPDNQLTDLSIAQKTIFMGSEYSGFRDFILNV</sequence>
<organism evidence="1">
    <name type="scientific">marine metagenome</name>
    <dbReference type="NCBI Taxonomy" id="408172"/>
    <lineage>
        <taxon>unclassified sequences</taxon>
        <taxon>metagenomes</taxon>
        <taxon>ecological metagenomes</taxon>
    </lineage>
</organism>
<evidence type="ECO:0008006" key="2">
    <source>
        <dbReference type="Google" id="ProtNLM"/>
    </source>
</evidence>
<proteinExistence type="predicted"/>
<reference evidence="1" key="1">
    <citation type="submission" date="2018-05" db="EMBL/GenBank/DDBJ databases">
        <authorList>
            <person name="Lanie J.A."/>
            <person name="Ng W.-L."/>
            <person name="Kazmierczak K.M."/>
            <person name="Andrzejewski T.M."/>
            <person name="Davidsen T.M."/>
            <person name="Wayne K.J."/>
            <person name="Tettelin H."/>
            <person name="Glass J.I."/>
            <person name="Rusch D."/>
            <person name="Podicherti R."/>
            <person name="Tsui H.-C.T."/>
            <person name="Winkler M.E."/>
        </authorList>
    </citation>
    <scope>NUCLEOTIDE SEQUENCE</scope>
</reference>
<accession>A0A383CVT7</accession>